<sequence>MSVIGKLGKYFDERVSNFTPWDNTLGFCRTSLALATLITLLFNESATVFRPIVGSPDIPSCIGVSKFSLFCLLHDNLEVARWISIGILTITIIGFYPAVTCIFHWWVTFSL</sequence>
<name>A0A364Y8P1_9BACT</name>
<comment type="caution">
    <text evidence="2">The sequence shown here is derived from an EMBL/GenBank/DDBJ whole genome shotgun (WGS) entry which is preliminary data.</text>
</comment>
<keyword evidence="3" id="KW-1185">Reference proteome</keyword>
<dbReference type="EMBL" id="QMFY01000001">
    <property type="protein sequence ID" value="RAW03474.1"/>
    <property type="molecule type" value="Genomic_DNA"/>
</dbReference>
<keyword evidence="1" id="KW-1133">Transmembrane helix</keyword>
<dbReference type="AlphaFoldDB" id="A0A364Y8P1"/>
<protein>
    <submittedName>
        <fullName evidence="2">Uncharacterized protein</fullName>
    </submittedName>
</protein>
<gene>
    <name evidence="2" type="ORF">DQQ10_05160</name>
</gene>
<dbReference type="Proteomes" id="UP000251889">
    <property type="component" value="Unassembled WGS sequence"/>
</dbReference>
<reference evidence="2 3" key="1">
    <citation type="submission" date="2018-06" db="EMBL/GenBank/DDBJ databases">
        <title>Chryseolinea flavus sp. nov., a member of the phylum Bacteroidetes isolated from soil.</title>
        <authorList>
            <person name="Li Y."/>
            <person name="Wang J."/>
        </authorList>
    </citation>
    <scope>NUCLEOTIDE SEQUENCE [LARGE SCALE GENOMIC DNA]</scope>
    <source>
        <strain evidence="2 3">SDU1-6</strain>
    </source>
</reference>
<dbReference type="RefSeq" id="WP_112745688.1">
    <property type="nucleotide sequence ID" value="NZ_QMFY01000001.1"/>
</dbReference>
<evidence type="ECO:0000313" key="2">
    <source>
        <dbReference type="EMBL" id="RAW03474.1"/>
    </source>
</evidence>
<accession>A0A364Y8P1</accession>
<organism evidence="2 3">
    <name type="scientific">Pseudochryseolinea flava</name>
    <dbReference type="NCBI Taxonomy" id="2059302"/>
    <lineage>
        <taxon>Bacteria</taxon>
        <taxon>Pseudomonadati</taxon>
        <taxon>Bacteroidota</taxon>
        <taxon>Cytophagia</taxon>
        <taxon>Cytophagales</taxon>
        <taxon>Fulvivirgaceae</taxon>
        <taxon>Pseudochryseolinea</taxon>
    </lineage>
</organism>
<feature type="transmembrane region" description="Helical" evidence="1">
    <location>
        <begin position="82"/>
        <end position="107"/>
    </location>
</feature>
<keyword evidence="1" id="KW-0812">Transmembrane</keyword>
<evidence type="ECO:0000256" key="1">
    <source>
        <dbReference type="SAM" id="Phobius"/>
    </source>
</evidence>
<keyword evidence="1" id="KW-0472">Membrane</keyword>
<evidence type="ECO:0000313" key="3">
    <source>
        <dbReference type="Proteomes" id="UP000251889"/>
    </source>
</evidence>
<proteinExistence type="predicted"/>